<feature type="domain" description="Phosphatidic acid phosphatase type 2/haloperoxidase" evidence="2">
    <location>
        <begin position="130"/>
        <end position="201"/>
    </location>
</feature>
<dbReference type="Gene3D" id="1.20.144.10">
    <property type="entry name" value="Phosphatidic acid phosphatase type 2/haloperoxidase"/>
    <property type="match status" value="1"/>
</dbReference>
<keyword evidence="1" id="KW-1133">Transmembrane helix</keyword>
<dbReference type="AlphaFoldDB" id="A0AAU8MRX9"/>
<dbReference type="InterPro" id="IPR036938">
    <property type="entry name" value="PAP2/HPO_sf"/>
</dbReference>
<sequence length="218" mass="22927">MSAIAASPPAVLPWPQRLAVVLAATALGAVVYLGINAHPWRLPASLPRTVVDDAIGWRAWAIWPYWAMLLTGPALALAIRERALFYATLRAFALAAGLNAAIWLAWPTRIARRALPEGLDAWTQAAWRALYALDAPHNCFPSGHITVPAVAAVGFALQYPRARPAAALGLAALAPSVVATGQHYAWDVAGGLATATLGLLLAGAPSWRSVAPPAVICR</sequence>
<proteinExistence type="predicted"/>
<feature type="transmembrane region" description="Helical" evidence="1">
    <location>
        <begin position="55"/>
        <end position="77"/>
    </location>
</feature>
<feature type="transmembrane region" description="Helical" evidence="1">
    <location>
        <begin position="84"/>
        <end position="106"/>
    </location>
</feature>
<dbReference type="InterPro" id="IPR000326">
    <property type="entry name" value="PAP2/HPO"/>
</dbReference>
<protein>
    <submittedName>
        <fullName evidence="3">Phosphatase PAP2 family protein</fullName>
    </submittedName>
</protein>
<accession>A0AAU8MRX9</accession>
<organism evidence="3">
    <name type="scientific">Lysobacter firmicutimachus</name>
    <dbReference type="NCBI Taxonomy" id="1792846"/>
    <lineage>
        <taxon>Bacteria</taxon>
        <taxon>Pseudomonadati</taxon>
        <taxon>Pseudomonadota</taxon>
        <taxon>Gammaproteobacteria</taxon>
        <taxon>Lysobacterales</taxon>
        <taxon>Lysobacteraceae</taxon>
        <taxon>Lysobacter</taxon>
    </lineage>
</organism>
<evidence type="ECO:0000259" key="2">
    <source>
        <dbReference type="Pfam" id="PF01569"/>
    </source>
</evidence>
<keyword evidence="1" id="KW-0812">Transmembrane</keyword>
<name>A0AAU8MRX9_9GAMM</name>
<dbReference type="SUPFAM" id="SSF48317">
    <property type="entry name" value="Acid phosphatase/Vanadium-dependent haloperoxidase"/>
    <property type="match status" value="1"/>
</dbReference>
<feature type="transmembrane region" description="Helical" evidence="1">
    <location>
        <begin position="18"/>
        <end position="35"/>
    </location>
</feature>
<keyword evidence="1" id="KW-0472">Membrane</keyword>
<gene>
    <name evidence="3" type="ORF">ABU614_22370</name>
</gene>
<dbReference type="Pfam" id="PF01569">
    <property type="entry name" value="PAP2"/>
    <property type="match status" value="1"/>
</dbReference>
<dbReference type="RefSeq" id="WP_141233394.1">
    <property type="nucleotide sequence ID" value="NZ_CP159925.1"/>
</dbReference>
<dbReference type="GO" id="GO:0016020">
    <property type="term" value="C:membrane"/>
    <property type="evidence" value="ECO:0007669"/>
    <property type="project" value="UniProtKB-SubCell"/>
</dbReference>
<dbReference type="EMBL" id="CP159925">
    <property type="protein sequence ID" value="XCO75053.1"/>
    <property type="molecule type" value="Genomic_DNA"/>
</dbReference>
<evidence type="ECO:0000313" key="3">
    <source>
        <dbReference type="EMBL" id="XCO75053.1"/>
    </source>
</evidence>
<evidence type="ECO:0000256" key="1">
    <source>
        <dbReference type="SAM" id="Phobius"/>
    </source>
</evidence>
<reference evidence="3" key="1">
    <citation type="submission" date="2024-06" db="EMBL/GenBank/DDBJ databases">
        <authorList>
            <person name="Li S."/>
        </authorList>
    </citation>
    <scope>NUCLEOTIDE SEQUENCE</scope>
    <source>
        <strain evidence="3">SR10</strain>
    </source>
</reference>